<dbReference type="Proteomes" id="UP001258181">
    <property type="component" value="Unassembled WGS sequence"/>
</dbReference>
<organism evidence="1 2">
    <name type="scientific">Fictibacillus barbaricus</name>
    <dbReference type="NCBI Taxonomy" id="182136"/>
    <lineage>
        <taxon>Bacteria</taxon>
        <taxon>Bacillati</taxon>
        <taxon>Bacillota</taxon>
        <taxon>Bacilli</taxon>
        <taxon>Bacillales</taxon>
        <taxon>Fictibacillaceae</taxon>
        <taxon>Fictibacillus</taxon>
    </lineage>
</organism>
<dbReference type="RefSeq" id="WP_310257570.1">
    <property type="nucleotide sequence ID" value="NZ_JAVDWA010000002.1"/>
</dbReference>
<dbReference type="EMBL" id="JAVDWA010000002">
    <property type="protein sequence ID" value="MDR7072299.1"/>
    <property type="molecule type" value="Genomic_DNA"/>
</dbReference>
<proteinExistence type="predicted"/>
<evidence type="ECO:0008006" key="3">
    <source>
        <dbReference type="Google" id="ProtNLM"/>
    </source>
</evidence>
<gene>
    <name evidence="1" type="ORF">J2X07_001276</name>
</gene>
<reference evidence="1 2" key="1">
    <citation type="submission" date="2023-07" db="EMBL/GenBank/DDBJ databases">
        <title>Sorghum-associated microbial communities from plants grown in Nebraska, USA.</title>
        <authorList>
            <person name="Schachtman D."/>
        </authorList>
    </citation>
    <scope>NUCLEOTIDE SEQUENCE [LARGE SCALE GENOMIC DNA]</scope>
    <source>
        <strain evidence="1 2">BE211</strain>
    </source>
</reference>
<evidence type="ECO:0000313" key="1">
    <source>
        <dbReference type="EMBL" id="MDR7072299.1"/>
    </source>
</evidence>
<keyword evidence="2" id="KW-1185">Reference proteome</keyword>
<accession>A0ABU1TYK5</accession>
<evidence type="ECO:0000313" key="2">
    <source>
        <dbReference type="Proteomes" id="UP001258181"/>
    </source>
</evidence>
<name>A0ABU1TYK5_9BACL</name>
<sequence>MHTRWKKLFIGLVLIIAFISYTQFQKSAEPAWEVNTDHFQVADSWNELLKWEELKFQDLKFVNHFHLLKDSKIIIPIPNEQREFKIEKTWYYSNQLYILYSVDLLERDNNLDDIPKLFVDKIKLSSSNGDSFETPAESYNGEISLDGYVYKHRLYRSVILRSNFENVKDETDWEKIIKSDRLEFTKLSLYSKKGTFKLDPISIKVTPINVNEEPKIISSEPINKTFLLKNNKEIKIGNLQFYQMGSRLSVVQQDDPTLISLVGNFKKYFRDSDEEVHSFEYQISRDGKGRNYIEAYGIIYDLISLEEKEKAELIISHSIHKTNNSYDFTVSKEEINNFKANSNEDVIKNFMIVNENGITGAYNGLTLDPETKKPVIKFKISTVSKAFDYLIYPRPKYKFKEIGSEENNLTNLISIKNHNGNEYENFEIHETFNQDEQAFLIYFNNGLPTEDLTVTLSNLVSIEPLKRPVVIPLKIPHK</sequence>
<protein>
    <recommendedName>
        <fullName evidence="3">DUF4179 domain-containing protein</fullName>
    </recommendedName>
</protein>
<comment type="caution">
    <text evidence="1">The sequence shown here is derived from an EMBL/GenBank/DDBJ whole genome shotgun (WGS) entry which is preliminary data.</text>
</comment>